<dbReference type="Pfam" id="PF01663">
    <property type="entry name" value="Phosphodiest"/>
    <property type="match status" value="2"/>
</dbReference>
<dbReference type="Pfam" id="PF16356">
    <property type="entry name" value="DUF4983"/>
    <property type="match status" value="1"/>
</dbReference>
<accession>A0A2P8HDT1</accession>
<dbReference type="Proteomes" id="UP000240971">
    <property type="component" value="Unassembled WGS sequence"/>
</dbReference>
<reference evidence="2 3" key="1">
    <citation type="submission" date="2018-03" db="EMBL/GenBank/DDBJ databases">
        <title>Genomic Encyclopedia of Archaeal and Bacterial Type Strains, Phase II (KMG-II): from individual species to whole genera.</title>
        <authorList>
            <person name="Goeker M."/>
        </authorList>
    </citation>
    <scope>NUCLEOTIDE SEQUENCE [LARGE SCALE GENOMIC DNA]</scope>
    <source>
        <strain evidence="2 3">DSM 24859</strain>
    </source>
</reference>
<dbReference type="SUPFAM" id="SSF53649">
    <property type="entry name" value="Alkaline phosphatase-like"/>
    <property type="match status" value="1"/>
</dbReference>
<sequence length="549" mass="60603">MLHRYQQLLHHSLLFATTIAFTMACNKPVMQTVKAPEEYKITTAPQRKVLLIGIDGCKANALKAATAPNIQALLPHAVYSYDALTQPPTWSGPGWSSMLTGVWGNKHGVSDNSFSGSNFSQYPMIFKYIKATRPSLRTISIVSWPPINDKIVNNADVTITANDNDQAVKDSAVAHLASDNPDVMFVDFNGVDDAGHKFGFDTSVPQYLQAITKIDDYVGSIIQALGKRNNIDKEDWLIILSTDHGGNMAGHGGNSYEEQNIFTIYYNKNFETKEIKKPQTASTFVKFLQSGQRAWTGNPFYNFDNFTQFTVEFKVRSSGLSSDPPFITNKNWNSGRNKGWVICVAGQSWKFNAGDGSKRVDVSSGGAPLNDNNWHHIAVSVNRAGLVKLYQDGAFLKSGNMTGFSTLDPGSSIKLTMSEDITTTYGDDNGNAIFSIADIRLWNAEVDAQTIKDYSKCDTTITTDHPYYSNLIGWWKGNEGKGNVLKDASPKKADLQLDKNTPWEETGKDICGNAVSSDVPKIVDIPVRILTWLNIPVNPAWGLDGKLWQ</sequence>
<evidence type="ECO:0000313" key="3">
    <source>
        <dbReference type="Proteomes" id="UP000240971"/>
    </source>
</evidence>
<dbReference type="Pfam" id="PF13385">
    <property type="entry name" value="Laminin_G_3"/>
    <property type="match status" value="1"/>
</dbReference>
<dbReference type="PANTHER" id="PTHR10151">
    <property type="entry name" value="ECTONUCLEOTIDE PYROPHOSPHATASE/PHOSPHODIESTERASE"/>
    <property type="match status" value="1"/>
</dbReference>
<keyword evidence="3" id="KW-1185">Reference proteome</keyword>
<evidence type="ECO:0000259" key="1">
    <source>
        <dbReference type="Pfam" id="PF16356"/>
    </source>
</evidence>
<dbReference type="InterPro" id="IPR013320">
    <property type="entry name" value="ConA-like_dom_sf"/>
</dbReference>
<organism evidence="2 3">
    <name type="scientific">Chitinophaga niastensis</name>
    <dbReference type="NCBI Taxonomy" id="536980"/>
    <lineage>
        <taxon>Bacteria</taxon>
        <taxon>Pseudomonadati</taxon>
        <taxon>Bacteroidota</taxon>
        <taxon>Chitinophagia</taxon>
        <taxon>Chitinophagales</taxon>
        <taxon>Chitinophagaceae</taxon>
        <taxon>Chitinophaga</taxon>
    </lineage>
</organism>
<dbReference type="Gene3D" id="2.60.120.200">
    <property type="match status" value="1"/>
</dbReference>
<dbReference type="InterPro" id="IPR032309">
    <property type="entry name" value="DUF4983"/>
</dbReference>
<dbReference type="RefSeq" id="WP_106530655.1">
    <property type="nucleotide sequence ID" value="NZ_PYAW01000006.1"/>
</dbReference>
<dbReference type="InterPro" id="IPR002591">
    <property type="entry name" value="Phosphodiest/P_Trfase"/>
</dbReference>
<name>A0A2P8HDT1_CHINA</name>
<dbReference type="PANTHER" id="PTHR10151:SF120">
    <property type="entry name" value="BIS(5'-ADENOSYL)-TRIPHOSPHATASE"/>
    <property type="match status" value="1"/>
</dbReference>
<dbReference type="OrthoDB" id="279982at2"/>
<evidence type="ECO:0000313" key="2">
    <source>
        <dbReference type="EMBL" id="PSL44378.1"/>
    </source>
</evidence>
<feature type="domain" description="DUF4983" evidence="1">
    <location>
        <begin position="461"/>
        <end position="548"/>
    </location>
</feature>
<dbReference type="GO" id="GO:0005975">
    <property type="term" value="P:carbohydrate metabolic process"/>
    <property type="evidence" value="ECO:0007669"/>
    <property type="project" value="UniProtKB-ARBA"/>
</dbReference>
<dbReference type="EMBL" id="PYAW01000006">
    <property type="protein sequence ID" value="PSL44378.1"/>
    <property type="molecule type" value="Genomic_DNA"/>
</dbReference>
<dbReference type="PROSITE" id="PS51257">
    <property type="entry name" value="PROKAR_LIPOPROTEIN"/>
    <property type="match status" value="1"/>
</dbReference>
<protein>
    <submittedName>
        <fullName evidence="2">Type I phosphodiesterase/nucleotide pyrophosphatase</fullName>
    </submittedName>
</protein>
<dbReference type="GO" id="GO:0004553">
    <property type="term" value="F:hydrolase activity, hydrolyzing O-glycosyl compounds"/>
    <property type="evidence" value="ECO:0007669"/>
    <property type="project" value="UniProtKB-ARBA"/>
</dbReference>
<dbReference type="Gene3D" id="3.40.720.10">
    <property type="entry name" value="Alkaline Phosphatase, subunit A"/>
    <property type="match status" value="1"/>
</dbReference>
<proteinExistence type="predicted"/>
<dbReference type="InterPro" id="IPR017850">
    <property type="entry name" value="Alkaline_phosphatase_core_sf"/>
</dbReference>
<dbReference type="SUPFAM" id="SSF49899">
    <property type="entry name" value="Concanavalin A-like lectins/glucanases"/>
    <property type="match status" value="1"/>
</dbReference>
<gene>
    <name evidence="2" type="ORF">CLV51_106244</name>
</gene>
<comment type="caution">
    <text evidence="2">The sequence shown here is derived from an EMBL/GenBank/DDBJ whole genome shotgun (WGS) entry which is preliminary data.</text>
</comment>
<dbReference type="AlphaFoldDB" id="A0A2P8HDT1"/>